<keyword evidence="2" id="KW-1185">Reference proteome</keyword>
<protein>
    <submittedName>
        <fullName evidence="1">Uncharacterized protein</fullName>
    </submittedName>
</protein>
<gene>
    <name evidence="1" type="ORF">DPMN_109361</name>
</gene>
<reference evidence="1" key="2">
    <citation type="submission" date="2020-11" db="EMBL/GenBank/DDBJ databases">
        <authorList>
            <person name="McCartney M.A."/>
            <person name="Auch B."/>
            <person name="Kono T."/>
            <person name="Mallez S."/>
            <person name="Becker A."/>
            <person name="Gohl D.M."/>
            <person name="Silverstein K.A.T."/>
            <person name="Koren S."/>
            <person name="Bechman K.B."/>
            <person name="Herman A."/>
            <person name="Abrahante J.E."/>
            <person name="Garbe J."/>
        </authorList>
    </citation>
    <scope>NUCLEOTIDE SEQUENCE</scope>
    <source>
        <strain evidence="1">Duluth1</strain>
        <tissue evidence="1">Whole animal</tissue>
    </source>
</reference>
<proteinExistence type="predicted"/>
<reference evidence="1" key="1">
    <citation type="journal article" date="2019" name="bioRxiv">
        <title>The Genome of the Zebra Mussel, Dreissena polymorpha: A Resource for Invasive Species Research.</title>
        <authorList>
            <person name="McCartney M.A."/>
            <person name="Auch B."/>
            <person name="Kono T."/>
            <person name="Mallez S."/>
            <person name="Zhang Y."/>
            <person name="Obille A."/>
            <person name="Becker A."/>
            <person name="Abrahante J.E."/>
            <person name="Garbe J."/>
            <person name="Badalamenti J.P."/>
            <person name="Herman A."/>
            <person name="Mangelson H."/>
            <person name="Liachko I."/>
            <person name="Sullivan S."/>
            <person name="Sone E.D."/>
            <person name="Koren S."/>
            <person name="Silverstein K.A.T."/>
            <person name="Beckman K.B."/>
            <person name="Gohl D.M."/>
        </authorList>
    </citation>
    <scope>NUCLEOTIDE SEQUENCE</scope>
    <source>
        <strain evidence="1">Duluth1</strain>
        <tissue evidence="1">Whole animal</tissue>
    </source>
</reference>
<dbReference type="EMBL" id="JAIWYP010000004">
    <property type="protein sequence ID" value="KAH3835992.1"/>
    <property type="molecule type" value="Genomic_DNA"/>
</dbReference>
<evidence type="ECO:0000313" key="1">
    <source>
        <dbReference type="EMBL" id="KAH3835992.1"/>
    </source>
</evidence>
<evidence type="ECO:0000313" key="2">
    <source>
        <dbReference type="Proteomes" id="UP000828390"/>
    </source>
</evidence>
<comment type="caution">
    <text evidence="1">The sequence shown here is derived from an EMBL/GenBank/DDBJ whole genome shotgun (WGS) entry which is preliminary data.</text>
</comment>
<dbReference type="AlphaFoldDB" id="A0A9D4KAW3"/>
<accession>A0A9D4KAW3</accession>
<name>A0A9D4KAW3_DREPO</name>
<organism evidence="1 2">
    <name type="scientific">Dreissena polymorpha</name>
    <name type="common">Zebra mussel</name>
    <name type="synonym">Mytilus polymorpha</name>
    <dbReference type="NCBI Taxonomy" id="45954"/>
    <lineage>
        <taxon>Eukaryota</taxon>
        <taxon>Metazoa</taxon>
        <taxon>Spiralia</taxon>
        <taxon>Lophotrochozoa</taxon>
        <taxon>Mollusca</taxon>
        <taxon>Bivalvia</taxon>
        <taxon>Autobranchia</taxon>
        <taxon>Heteroconchia</taxon>
        <taxon>Euheterodonta</taxon>
        <taxon>Imparidentia</taxon>
        <taxon>Neoheterodontei</taxon>
        <taxon>Myida</taxon>
        <taxon>Dreissenoidea</taxon>
        <taxon>Dreissenidae</taxon>
        <taxon>Dreissena</taxon>
    </lineage>
</organism>
<sequence length="58" mass="6264">MLAVLWMFGVSHLVTLRAEAAVLGAPPVTLVTLAPLRALTGTIIKTLLMGQLMTYREI</sequence>
<dbReference type="Proteomes" id="UP000828390">
    <property type="component" value="Unassembled WGS sequence"/>
</dbReference>